<dbReference type="EMBL" id="AP028679">
    <property type="protein sequence ID" value="BEQ12955.1"/>
    <property type="molecule type" value="Genomic_DNA"/>
</dbReference>
<sequence length="130" mass="13963">MSPKRDKLAWLRAVESLPAYPVVLLPMSGGGWEAVFPNLARLTAWGADKDACRANAVEALTFELGQRIVAGDDLPTPSDPARLIAGDDEPPGSELVLLDPKRSLLKKRLGLEKRETGGAMAATLGRFGRK</sequence>
<dbReference type="SUPFAM" id="SSF143100">
    <property type="entry name" value="TTHA1013/TTHA0281-like"/>
    <property type="match status" value="1"/>
</dbReference>
<dbReference type="KEGG" id="dmp:FAK_00210"/>
<reference evidence="3" key="1">
    <citation type="journal article" date="2023" name="Arch. Microbiol.">
        <title>Desulfoferula mesophilus gen. nov. sp. nov., a mesophilic sulfate-reducing bacterium isolated from a brackish lake sediment.</title>
        <authorList>
            <person name="Watanabe T."/>
            <person name="Yabe T."/>
            <person name="Tsuji J.M."/>
            <person name="Fukui M."/>
        </authorList>
    </citation>
    <scope>NUCLEOTIDE SEQUENCE [LARGE SCALE GENOMIC DNA]</scope>
    <source>
        <strain evidence="3">12FAK</strain>
    </source>
</reference>
<evidence type="ECO:0000256" key="1">
    <source>
        <dbReference type="SAM" id="MobiDB-lite"/>
    </source>
</evidence>
<proteinExistence type="predicted"/>
<dbReference type="AlphaFoldDB" id="A0AAU9ELP6"/>
<protein>
    <submittedName>
        <fullName evidence="2">Uncharacterized protein</fullName>
    </submittedName>
</protein>
<organism evidence="2 3">
    <name type="scientific">Desulfoferula mesophila</name>
    <dbReference type="NCBI Taxonomy" id="3058419"/>
    <lineage>
        <taxon>Bacteria</taxon>
        <taxon>Pseudomonadati</taxon>
        <taxon>Thermodesulfobacteriota</taxon>
        <taxon>Desulfarculia</taxon>
        <taxon>Desulfarculales</taxon>
        <taxon>Desulfarculaceae</taxon>
        <taxon>Desulfoferula</taxon>
    </lineage>
</organism>
<dbReference type="Gene3D" id="3.30.160.250">
    <property type="match status" value="1"/>
</dbReference>
<dbReference type="Proteomes" id="UP001366166">
    <property type="component" value="Chromosome"/>
</dbReference>
<name>A0AAU9ELP6_9BACT</name>
<dbReference type="RefSeq" id="WP_338604031.1">
    <property type="nucleotide sequence ID" value="NZ_AP028679.1"/>
</dbReference>
<keyword evidence="3" id="KW-1185">Reference proteome</keyword>
<evidence type="ECO:0000313" key="3">
    <source>
        <dbReference type="Proteomes" id="UP001366166"/>
    </source>
</evidence>
<dbReference type="InterPro" id="IPR035069">
    <property type="entry name" value="TTHA1013/TTHA0281-like"/>
</dbReference>
<evidence type="ECO:0000313" key="2">
    <source>
        <dbReference type="EMBL" id="BEQ12955.1"/>
    </source>
</evidence>
<feature type="region of interest" description="Disordered" evidence="1">
    <location>
        <begin position="71"/>
        <end position="92"/>
    </location>
</feature>
<gene>
    <name evidence="2" type="ORF">FAK_00210</name>
</gene>
<accession>A0AAU9ELP6</accession>